<comment type="caution">
    <text evidence="5">The sequence shown here is derived from an EMBL/GenBank/DDBJ whole genome shotgun (WGS) entry which is preliminary data.</text>
</comment>
<evidence type="ECO:0000256" key="3">
    <source>
        <dbReference type="ARBA" id="ARBA00022777"/>
    </source>
</evidence>
<organism evidence="5 6">
    <name type="scientific">Myodes glareolus</name>
    <name type="common">Bank vole</name>
    <name type="synonym">Clethrionomys glareolus</name>
    <dbReference type="NCBI Taxonomy" id="447135"/>
    <lineage>
        <taxon>Eukaryota</taxon>
        <taxon>Metazoa</taxon>
        <taxon>Chordata</taxon>
        <taxon>Craniata</taxon>
        <taxon>Vertebrata</taxon>
        <taxon>Euteleostomi</taxon>
        <taxon>Mammalia</taxon>
        <taxon>Eutheria</taxon>
        <taxon>Euarchontoglires</taxon>
        <taxon>Glires</taxon>
        <taxon>Rodentia</taxon>
        <taxon>Myomorpha</taxon>
        <taxon>Muroidea</taxon>
        <taxon>Cricetidae</taxon>
        <taxon>Arvicolinae</taxon>
        <taxon>Myodes</taxon>
    </lineage>
</organism>
<dbReference type="GO" id="GO:0004797">
    <property type="term" value="F:thymidine kinase activity"/>
    <property type="evidence" value="ECO:0007669"/>
    <property type="project" value="InterPro"/>
</dbReference>
<keyword evidence="6" id="KW-1185">Reference proteome</keyword>
<evidence type="ECO:0000256" key="2">
    <source>
        <dbReference type="ARBA" id="ARBA00022741"/>
    </source>
</evidence>
<evidence type="ECO:0000256" key="1">
    <source>
        <dbReference type="ARBA" id="ARBA00022679"/>
    </source>
</evidence>
<accession>A0AAW0HW99</accession>
<dbReference type="Proteomes" id="UP001488838">
    <property type="component" value="Unassembled WGS sequence"/>
</dbReference>
<evidence type="ECO:0000256" key="4">
    <source>
        <dbReference type="ARBA" id="ARBA00022840"/>
    </source>
</evidence>
<dbReference type="EMBL" id="JBBHLL010000306">
    <property type="protein sequence ID" value="KAK7806275.1"/>
    <property type="molecule type" value="Genomic_DNA"/>
</dbReference>
<name>A0AAW0HW99_MYOGA</name>
<dbReference type="AlphaFoldDB" id="A0AAW0HW99"/>
<dbReference type="GO" id="GO:0005524">
    <property type="term" value="F:ATP binding"/>
    <property type="evidence" value="ECO:0007669"/>
    <property type="project" value="UniProtKB-KW"/>
</dbReference>
<feature type="non-terminal residue" evidence="5">
    <location>
        <position position="422"/>
    </location>
</feature>
<protein>
    <submittedName>
        <fullName evidence="5">Uncharacterized protein</fullName>
    </submittedName>
</protein>
<keyword evidence="3" id="KW-0418">Kinase</keyword>
<dbReference type="Pfam" id="PF00265">
    <property type="entry name" value="TK"/>
    <property type="match status" value="1"/>
</dbReference>
<keyword evidence="2" id="KW-0547">Nucleotide-binding</keyword>
<proteinExistence type="predicted"/>
<evidence type="ECO:0000313" key="6">
    <source>
        <dbReference type="Proteomes" id="UP001488838"/>
    </source>
</evidence>
<feature type="non-terminal residue" evidence="5">
    <location>
        <position position="1"/>
    </location>
</feature>
<reference evidence="5 6" key="1">
    <citation type="journal article" date="2023" name="bioRxiv">
        <title>Conserved and derived expression patterns and positive selection on dental genes reveal complex evolutionary context of ever-growing rodent molars.</title>
        <authorList>
            <person name="Calamari Z.T."/>
            <person name="Song A."/>
            <person name="Cohen E."/>
            <person name="Akter M."/>
            <person name="Roy R.D."/>
            <person name="Hallikas O."/>
            <person name="Christensen M.M."/>
            <person name="Li P."/>
            <person name="Marangoni P."/>
            <person name="Jernvall J."/>
            <person name="Klein O.D."/>
        </authorList>
    </citation>
    <scope>NUCLEOTIDE SEQUENCE [LARGE SCALE GENOMIC DNA]</scope>
    <source>
        <strain evidence="5">V071</strain>
    </source>
</reference>
<gene>
    <name evidence="5" type="ORF">U0070_000297</name>
</gene>
<keyword evidence="4" id="KW-0067">ATP-binding</keyword>
<sequence length="422" mass="47330">DSLLFWLKCYQKGYRDHELNHSDVVLQRVAVVMQSVTTVRSERATKAAAVTRSVEVDNNMKDSVITVDEKPLPVSSTQETCSRRDIEMTKFTKLHRSLPYNGKSLLCKLHNFAGSDAYENREIPQGDSVTISMIVMAIDVKSKKDPTSKFAIATVWPSSSSKTWGADSAIFVPIFSGKSTELIMKGKFGTFKSPRTSMPSVLCYSSRFSAHDQNTMGARPVCLLWDVVWGALDVDVASIDEGKFSPDLEFCKVMCRQDMIVGSTRQNLAEEGFREHFESGAPDREYSEADFYVYGVLLRSYYTQEARPGERGGSDWWSRHLPLHQSKVQPDGPDSKQNYIAGHLGGAQLSGSSFRFTKSYSTILSFERTWGLPAPTPDLIRKLLPLLPRMLSTYNTLRELLGMIGDISHKDIISSLREIYSP</sequence>
<evidence type="ECO:0000313" key="5">
    <source>
        <dbReference type="EMBL" id="KAK7806275.1"/>
    </source>
</evidence>
<dbReference type="InterPro" id="IPR001267">
    <property type="entry name" value="Thymidine_kinase"/>
</dbReference>
<keyword evidence="1" id="KW-0808">Transferase</keyword>